<name>A0A8J5GTN9_ZINOF</name>
<dbReference type="GO" id="GO:0006885">
    <property type="term" value="P:regulation of pH"/>
    <property type="evidence" value="ECO:0007669"/>
    <property type="project" value="TreeGrafter"/>
</dbReference>
<comment type="caution">
    <text evidence="7">The sequence shown here is derived from an EMBL/GenBank/DDBJ whole genome shotgun (WGS) entry which is preliminary data.</text>
</comment>
<keyword evidence="2" id="KW-0633">Potassium transport</keyword>
<dbReference type="GO" id="GO:0098662">
    <property type="term" value="P:inorganic cation transmembrane transport"/>
    <property type="evidence" value="ECO:0007669"/>
    <property type="project" value="TreeGrafter"/>
</dbReference>
<evidence type="ECO:0000256" key="1">
    <source>
        <dbReference type="ARBA" id="ARBA00022448"/>
    </source>
</evidence>
<evidence type="ECO:0000256" key="5">
    <source>
        <dbReference type="SAM" id="MobiDB-lite"/>
    </source>
</evidence>
<evidence type="ECO:0000259" key="6">
    <source>
        <dbReference type="Pfam" id="PF23256"/>
    </source>
</evidence>
<reference evidence="7 8" key="1">
    <citation type="submission" date="2020-08" db="EMBL/GenBank/DDBJ databases">
        <title>Plant Genome Project.</title>
        <authorList>
            <person name="Zhang R.-G."/>
        </authorList>
    </citation>
    <scope>NUCLEOTIDE SEQUENCE [LARGE SCALE GENOMIC DNA]</scope>
    <source>
        <tissue evidence="7">Rhizome</tissue>
    </source>
</reference>
<feature type="region of interest" description="Disordered" evidence="5">
    <location>
        <begin position="97"/>
        <end position="123"/>
    </location>
</feature>
<evidence type="ECO:0000256" key="4">
    <source>
        <dbReference type="ARBA" id="ARBA00023065"/>
    </source>
</evidence>
<dbReference type="InterPro" id="IPR050794">
    <property type="entry name" value="CPA2_transporter"/>
</dbReference>
<sequence>MHDDVCSLALDKNITIVILPFHKQDIPSGNFISGGGHAMQAFTVNILQYAPCSVGILVNSFLERGEWLVEGRDAQADKQALMRFRIEKVDGERVEYREEDAGRDEVQNEETEEKRKRKCFIKK</sequence>
<evidence type="ECO:0000256" key="3">
    <source>
        <dbReference type="ARBA" id="ARBA00022958"/>
    </source>
</evidence>
<feature type="domain" description="Cation/H(+) antiporter central" evidence="6">
    <location>
        <begin position="1"/>
        <end position="61"/>
    </location>
</feature>
<accession>A0A8J5GTN9</accession>
<evidence type="ECO:0000313" key="7">
    <source>
        <dbReference type="EMBL" id="KAG6513805.1"/>
    </source>
</evidence>
<dbReference type="Pfam" id="PF23256">
    <property type="entry name" value="CHX17_2nd"/>
    <property type="match status" value="1"/>
</dbReference>
<evidence type="ECO:0000313" key="8">
    <source>
        <dbReference type="Proteomes" id="UP000734854"/>
    </source>
</evidence>
<organism evidence="7 8">
    <name type="scientific">Zingiber officinale</name>
    <name type="common">Ginger</name>
    <name type="synonym">Amomum zingiber</name>
    <dbReference type="NCBI Taxonomy" id="94328"/>
    <lineage>
        <taxon>Eukaryota</taxon>
        <taxon>Viridiplantae</taxon>
        <taxon>Streptophyta</taxon>
        <taxon>Embryophyta</taxon>
        <taxon>Tracheophyta</taxon>
        <taxon>Spermatophyta</taxon>
        <taxon>Magnoliopsida</taxon>
        <taxon>Liliopsida</taxon>
        <taxon>Zingiberales</taxon>
        <taxon>Zingiberaceae</taxon>
        <taxon>Zingiber</taxon>
    </lineage>
</organism>
<keyword evidence="3" id="KW-0630">Potassium</keyword>
<keyword evidence="4" id="KW-0406">Ion transport</keyword>
<protein>
    <recommendedName>
        <fullName evidence="6">Cation/H(+) antiporter central domain-containing protein</fullName>
    </recommendedName>
</protein>
<gene>
    <name evidence="7" type="ORF">ZIOFF_024142</name>
</gene>
<dbReference type="PANTHER" id="PTHR32468">
    <property type="entry name" value="CATION/H + ANTIPORTER"/>
    <property type="match status" value="1"/>
</dbReference>
<keyword evidence="1" id="KW-0813">Transport</keyword>
<dbReference type="GO" id="GO:0012505">
    <property type="term" value="C:endomembrane system"/>
    <property type="evidence" value="ECO:0007669"/>
    <property type="project" value="TreeGrafter"/>
</dbReference>
<dbReference type="Proteomes" id="UP000734854">
    <property type="component" value="Unassembled WGS sequence"/>
</dbReference>
<dbReference type="EMBL" id="JACMSC010000007">
    <property type="protein sequence ID" value="KAG6513805.1"/>
    <property type="molecule type" value="Genomic_DNA"/>
</dbReference>
<evidence type="ECO:0000256" key="2">
    <source>
        <dbReference type="ARBA" id="ARBA00022538"/>
    </source>
</evidence>
<dbReference type="GO" id="GO:0006813">
    <property type="term" value="P:potassium ion transport"/>
    <property type="evidence" value="ECO:0007669"/>
    <property type="project" value="UniProtKB-KW"/>
</dbReference>
<dbReference type="InterPro" id="IPR057291">
    <property type="entry name" value="CHX17_2nd"/>
</dbReference>
<feature type="compositionally biased region" description="Basic and acidic residues" evidence="5">
    <location>
        <begin position="97"/>
        <end position="106"/>
    </location>
</feature>
<keyword evidence="8" id="KW-1185">Reference proteome</keyword>
<dbReference type="AlphaFoldDB" id="A0A8J5GTN9"/>
<dbReference type="PANTHER" id="PTHR32468:SF102">
    <property type="entry name" value="OS08G0117800 PROTEIN"/>
    <property type="match status" value="1"/>
</dbReference>
<proteinExistence type="predicted"/>